<name>A0ACB9VWF8_CHAAC</name>
<sequence length="65" mass="6820">AQGSRTSTALVYVCKANENSAAYAVNSYPPGSLSRLKRSFCLKGSGGIGVQLGMLWPALRHPIPA</sequence>
<dbReference type="Proteomes" id="UP001057452">
    <property type="component" value="Chromosome 15"/>
</dbReference>
<reference evidence="1" key="1">
    <citation type="submission" date="2022-05" db="EMBL/GenBank/DDBJ databases">
        <title>Chromosome-level genome of Chaenocephalus aceratus.</title>
        <authorList>
            <person name="Park H."/>
        </authorList>
    </citation>
    <scope>NUCLEOTIDE SEQUENCE</scope>
    <source>
        <strain evidence="1">KU_202001</strain>
    </source>
</reference>
<keyword evidence="2" id="KW-1185">Reference proteome</keyword>
<proteinExistence type="predicted"/>
<accession>A0ACB9VWF8</accession>
<feature type="non-terminal residue" evidence="1">
    <location>
        <position position="1"/>
    </location>
</feature>
<gene>
    <name evidence="1" type="ORF">KUCAC02_026079</name>
</gene>
<comment type="caution">
    <text evidence="1">The sequence shown here is derived from an EMBL/GenBank/DDBJ whole genome shotgun (WGS) entry which is preliminary data.</text>
</comment>
<protein>
    <submittedName>
        <fullName evidence="1">Uncharacterized protein</fullName>
    </submittedName>
</protein>
<feature type="non-terminal residue" evidence="1">
    <location>
        <position position="65"/>
    </location>
</feature>
<organism evidence="1 2">
    <name type="scientific">Chaenocephalus aceratus</name>
    <name type="common">Blackfin icefish</name>
    <name type="synonym">Chaenichthys aceratus</name>
    <dbReference type="NCBI Taxonomy" id="36190"/>
    <lineage>
        <taxon>Eukaryota</taxon>
        <taxon>Metazoa</taxon>
        <taxon>Chordata</taxon>
        <taxon>Craniata</taxon>
        <taxon>Vertebrata</taxon>
        <taxon>Euteleostomi</taxon>
        <taxon>Actinopterygii</taxon>
        <taxon>Neopterygii</taxon>
        <taxon>Teleostei</taxon>
        <taxon>Neoteleostei</taxon>
        <taxon>Acanthomorphata</taxon>
        <taxon>Eupercaria</taxon>
        <taxon>Perciformes</taxon>
        <taxon>Notothenioidei</taxon>
        <taxon>Channichthyidae</taxon>
        <taxon>Chaenocephalus</taxon>
    </lineage>
</organism>
<dbReference type="EMBL" id="CM043799">
    <property type="protein sequence ID" value="KAI4804450.1"/>
    <property type="molecule type" value="Genomic_DNA"/>
</dbReference>
<evidence type="ECO:0000313" key="1">
    <source>
        <dbReference type="EMBL" id="KAI4804450.1"/>
    </source>
</evidence>
<evidence type="ECO:0000313" key="2">
    <source>
        <dbReference type="Proteomes" id="UP001057452"/>
    </source>
</evidence>